<dbReference type="EMBL" id="HBDZ01007295">
    <property type="protein sequence ID" value="CAD8238240.1"/>
    <property type="molecule type" value="Transcribed_RNA"/>
</dbReference>
<name>A0A7R9TKT7_9VIRI</name>
<dbReference type="GO" id="GO:0042073">
    <property type="term" value="P:intraciliary transport"/>
    <property type="evidence" value="ECO:0007669"/>
    <property type="project" value="TreeGrafter"/>
</dbReference>
<dbReference type="GO" id="GO:0005930">
    <property type="term" value="C:axoneme"/>
    <property type="evidence" value="ECO:0007669"/>
    <property type="project" value="TreeGrafter"/>
</dbReference>
<dbReference type="PANTHER" id="PTHR31363:SF0">
    <property type="entry name" value="TRAF3-INTERACTING PROTEIN 1"/>
    <property type="match status" value="1"/>
</dbReference>
<evidence type="ECO:0000256" key="1">
    <source>
        <dbReference type="SAM" id="MobiDB-lite"/>
    </source>
</evidence>
<feature type="domain" description="TRAF3-interacting protein 1 C-terminal" evidence="2">
    <location>
        <begin position="92"/>
        <end position="232"/>
    </location>
</feature>
<feature type="compositionally biased region" description="Low complexity" evidence="1">
    <location>
        <begin position="7"/>
        <end position="21"/>
    </location>
</feature>
<protein>
    <recommendedName>
        <fullName evidence="2">TRAF3-interacting protein 1 C-terminal domain-containing protein</fullName>
    </recommendedName>
</protein>
<organism evidence="3">
    <name type="scientific">Prasinoderma coloniale</name>
    <dbReference type="NCBI Taxonomy" id="156133"/>
    <lineage>
        <taxon>Eukaryota</taxon>
        <taxon>Viridiplantae</taxon>
        <taxon>Prasinodermophyta</taxon>
        <taxon>Prasinodermophyceae</taxon>
        <taxon>Prasinodermales</taxon>
        <taxon>Prasinodermaceae</taxon>
        <taxon>Prasinoderma</taxon>
    </lineage>
</organism>
<dbReference type="Pfam" id="PF17749">
    <property type="entry name" value="MIP-T3_C"/>
    <property type="match status" value="1"/>
</dbReference>
<gene>
    <name evidence="3" type="ORF">PCOL08062_LOCUS5570</name>
</gene>
<dbReference type="GO" id="GO:0060271">
    <property type="term" value="P:cilium assembly"/>
    <property type="evidence" value="ECO:0007669"/>
    <property type="project" value="TreeGrafter"/>
</dbReference>
<sequence>MAEDDAATAGRTGPPAAGPVAGAVPAVAVIGEGEGDDDDDTEVVVVTGDVDAPAASVEGAGKLVRDIVAAKSELTDAAGAAVPEGEDDMGPGIVIKSRRKGSSARVQSGAAQGGKGTSQDMAGASVRKMEEVGAIKDAVQSLVQSTTPLGKVIDYLQEDLVNMAKEMAFWVSEERAYAGRVDEERRATEDITAGFEGQRRELDDEVAAMEAKIAAARAELMHNDGKIKRMIQGMVA</sequence>
<dbReference type="GO" id="GO:0030992">
    <property type="term" value="C:intraciliary transport particle B"/>
    <property type="evidence" value="ECO:0007669"/>
    <property type="project" value="TreeGrafter"/>
</dbReference>
<feature type="region of interest" description="Disordered" evidence="1">
    <location>
        <begin position="1"/>
        <end position="21"/>
    </location>
</feature>
<feature type="region of interest" description="Disordered" evidence="1">
    <location>
        <begin position="97"/>
        <end position="125"/>
    </location>
</feature>
<dbReference type="GO" id="GO:0036064">
    <property type="term" value="C:ciliary basal body"/>
    <property type="evidence" value="ECO:0007669"/>
    <property type="project" value="TreeGrafter"/>
</dbReference>
<dbReference type="PANTHER" id="PTHR31363">
    <property type="entry name" value="TRAF3-INTERACTING PROTEIN 1"/>
    <property type="match status" value="1"/>
</dbReference>
<proteinExistence type="predicted"/>
<accession>A0A7R9TKT7</accession>
<reference evidence="3" key="1">
    <citation type="submission" date="2021-01" db="EMBL/GenBank/DDBJ databases">
        <authorList>
            <person name="Corre E."/>
            <person name="Pelletier E."/>
            <person name="Niang G."/>
            <person name="Scheremetjew M."/>
            <person name="Finn R."/>
            <person name="Kale V."/>
            <person name="Holt S."/>
            <person name="Cochrane G."/>
            <person name="Meng A."/>
            <person name="Brown T."/>
            <person name="Cohen L."/>
        </authorList>
    </citation>
    <scope>NUCLEOTIDE SEQUENCE</scope>
    <source>
        <strain evidence="3">CCMP1413</strain>
    </source>
</reference>
<dbReference type="InterPro" id="IPR018799">
    <property type="entry name" value="TRAF3IP1"/>
</dbReference>
<dbReference type="GO" id="GO:0070507">
    <property type="term" value="P:regulation of microtubule cytoskeleton organization"/>
    <property type="evidence" value="ECO:0007669"/>
    <property type="project" value="TreeGrafter"/>
</dbReference>
<evidence type="ECO:0000313" key="3">
    <source>
        <dbReference type="EMBL" id="CAD8238240.1"/>
    </source>
</evidence>
<dbReference type="InterPro" id="IPR041476">
    <property type="entry name" value="TRAF3IP1_C"/>
</dbReference>
<evidence type="ECO:0000259" key="2">
    <source>
        <dbReference type="Pfam" id="PF17749"/>
    </source>
</evidence>
<dbReference type="AlphaFoldDB" id="A0A7R9TKT7"/>
<dbReference type="GO" id="GO:0008017">
    <property type="term" value="F:microtubule binding"/>
    <property type="evidence" value="ECO:0007669"/>
    <property type="project" value="InterPro"/>
</dbReference>